<sequence>MTSFLTPSANLGIFGVNALLGSPGDDIIFATPGQSLPFPDGILLLAGNDSLQAGHITDPLLVNGNQGNDTISGGSNNDTLFGGQGDDFLYGGPGNDLLFGNLGDDLLEGGPGNDTIYGGQGNDTIRGNDGDNLLFGDLGNDFLYGGAGRNTLIGGEGDDTYFLDPIHRSSQLRDVDEIRGFNVVNNPFFGDKIAVPVGTRIDELSLERDRPDLRPSQNDVNGNGLNDIILELENGDFLGVLINDGNLPRRLLLDIDFIFI</sequence>
<dbReference type="SUPFAM" id="SSF51120">
    <property type="entry name" value="beta-Roll"/>
    <property type="match status" value="2"/>
</dbReference>
<evidence type="ECO:0000256" key="2">
    <source>
        <dbReference type="ARBA" id="ARBA00022525"/>
    </source>
</evidence>
<dbReference type="PRINTS" id="PR00313">
    <property type="entry name" value="CABNDNGRPT"/>
</dbReference>
<evidence type="ECO:0000313" key="3">
    <source>
        <dbReference type="EMBL" id="CDM95818.1"/>
    </source>
</evidence>
<dbReference type="GO" id="GO:0005576">
    <property type="term" value="C:extracellular region"/>
    <property type="evidence" value="ECO:0007669"/>
    <property type="project" value="UniProtKB-SubCell"/>
</dbReference>
<dbReference type="RefSeq" id="WP_006625018.1">
    <property type="nucleotide sequence ID" value="NZ_FO818640.1"/>
</dbReference>
<proteinExistence type="predicted"/>
<dbReference type="InterPro" id="IPR050557">
    <property type="entry name" value="RTX_toxin/Mannuronan_C5-epim"/>
</dbReference>
<dbReference type="Gene3D" id="2.150.10.10">
    <property type="entry name" value="Serralysin-like metalloprotease, C-terminal"/>
    <property type="match status" value="2"/>
</dbReference>
<dbReference type="PANTHER" id="PTHR38340">
    <property type="entry name" value="S-LAYER PROTEIN"/>
    <property type="match status" value="1"/>
</dbReference>
<evidence type="ECO:0000313" key="4">
    <source>
        <dbReference type="Proteomes" id="UP000032946"/>
    </source>
</evidence>
<dbReference type="PANTHER" id="PTHR38340:SF1">
    <property type="entry name" value="S-LAYER PROTEIN"/>
    <property type="match status" value="1"/>
</dbReference>
<dbReference type="InterPro" id="IPR001343">
    <property type="entry name" value="Hemolysn_Ca-bd"/>
</dbReference>
<dbReference type="EMBL" id="FO818640">
    <property type="protein sequence ID" value="CDM95818.1"/>
    <property type="molecule type" value="Genomic_DNA"/>
</dbReference>
<keyword evidence="4" id="KW-1185">Reference proteome</keyword>
<organism evidence="3 4">
    <name type="scientific">Limnospira indica PCC 8005</name>
    <dbReference type="NCBI Taxonomy" id="376219"/>
    <lineage>
        <taxon>Bacteria</taxon>
        <taxon>Bacillati</taxon>
        <taxon>Cyanobacteriota</taxon>
        <taxon>Cyanophyceae</taxon>
        <taxon>Oscillatoriophycideae</taxon>
        <taxon>Oscillatoriales</taxon>
        <taxon>Sirenicapillariaceae</taxon>
        <taxon>Limnospira</taxon>
    </lineage>
</organism>
<gene>
    <name evidence="3" type="ORF">ARTHRO_40224</name>
</gene>
<dbReference type="GO" id="GO:0005509">
    <property type="term" value="F:calcium ion binding"/>
    <property type="evidence" value="ECO:0007669"/>
    <property type="project" value="InterPro"/>
</dbReference>
<accession>A0A9P1NZI1</accession>
<evidence type="ECO:0000256" key="1">
    <source>
        <dbReference type="ARBA" id="ARBA00004613"/>
    </source>
</evidence>
<dbReference type="AlphaFoldDB" id="A0A9P1NZI1"/>
<comment type="subcellular location">
    <subcellularLocation>
        <location evidence="1">Secreted</location>
    </subcellularLocation>
</comment>
<dbReference type="PROSITE" id="PS00330">
    <property type="entry name" value="HEMOLYSIN_CALCIUM"/>
    <property type="match status" value="2"/>
</dbReference>
<reference evidence="3 4" key="1">
    <citation type="submission" date="2014-02" db="EMBL/GenBank/DDBJ databases">
        <authorList>
            <person name="Genoscope - CEA"/>
        </authorList>
    </citation>
    <scope>NUCLEOTIDE SEQUENCE [LARGE SCALE GENOMIC DNA]</scope>
    <source>
        <strain evidence="3 4">PCC 8005</strain>
    </source>
</reference>
<name>A0A9P1NZI1_9CYAN</name>
<dbReference type="Proteomes" id="UP000032946">
    <property type="component" value="Chromosome"/>
</dbReference>
<dbReference type="Pfam" id="PF00353">
    <property type="entry name" value="HemolysinCabind"/>
    <property type="match status" value="2"/>
</dbReference>
<keyword evidence="2" id="KW-0964">Secreted</keyword>
<protein>
    <submittedName>
        <fullName evidence="3">Hemolysin-type calcium-binding toxin, RTX-like</fullName>
    </submittedName>
</protein>
<dbReference type="InterPro" id="IPR011049">
    <property type="entry name" value="Serralysin-like_metalloprot_C"/>
</dbReference>
<dbReference type="InterPro" id="IPR018511">
    <property type="entry name" value="Hemolysin-typ_Ca-bd_CS"/>
</dbReference>